<reference evidence="3" key="1">
    <citation type="submission" date="2018-05" db="EMBL/GenBank/DDBJ databases">
        <title>Genome sequencing of Phenylobacterium sp. HYN0004.</title>
        <authorList>
            <person name="Yi H."/>
            <person name="Baek C."/>
        </authorList>
    </citation>
    <scope>NUCLEOTIDE SEQUENCE [LARGE SCALE GENOMIC DNA]</scope>
    <source>
        <strain evidence="3">HYN0004</strain>
    </source>
</reference>
<dbReference type="AlphaFoldDB" id="A0A2Z3HZC0"/>
<dbReference type="OrthoDB" id="319873at2"/>
<name>A0A2Z3HZC0_9CAUL</name>
<dbReference type="EMBL" id="CP029479">
    <property type="protein sequence ID" value="AWM76918.1"/>
    <property type="molecule type" value="Genomic_DNA"/>
</dbReference>
<dbReference type="RefSeq" id="WP_110449487.1">
    <property type="nucleotide sequence ID" value="NZ_CP029479.1"/>
</dbReference>
<accession>A0A2Z3HZC0</accession>
<organism evidence="2 3">
    <name type="scientific">Phenylobacterium parvum</name>
    <dbReference type="NCBI Taxonomy" id="2201350"/>
    <lineage>
        <taxon>Bacteria</taxon>
        <taxon>Pseudomonadati</taxon>
        <taxon>Pseudomonadota</taxon>
        <taxon>Alphaproteobacteria</taxon>
        <taxon>Caulobacterales</taxon>
        <taxon>Caulobacteraceae</taxon>
        <taxon>Phenylobacterium</taxon>
    </lineage>
</organism>
<feature type="region of interest" description="Disordered" evidence="1">
    <location>
        <begin position="257"/>
        <end position="276"/>
    </location>
</feature>
<gene>
    <name evidence="2" type="ORF">HYN04_03595</name>
</gene>
<proteinExistence type="predicted"/>
<protein>
    <submittedName>
        <fullName evidence="2">Uncharacterized protein</fullName>
    </submittedName>
</protein>
<dbReference type="KEGG" id="phb:HYN04_03595"/>
<dbReference type="Proteomes" id="UP000247763">
    <property type="component" value="Chromosome"/>
</dbReference>
<evidence type="ECO:0000313" key="3">
    <source>
        <dbReference type="Proteomes" id="UP000247763"/>
    </source>
</evidence>
<evidence type="ECO:0000313" key="2">
    <source>
        <dbReference type="EMBL" id="AWM76918.1"/>
    </source>
</evidence>
<evidence type="ECO:0000256" key="1">
    <source>
        <dbReference type="SAM" id="MobiDB-lite"/>
    </source>
</evidence>
<keyword evidence="3" id="KW-1185">Reference proteome</keyword>
<sequence length="331" mass="35461">MSNWVRFNLVGNGRPVQPDRGRRWFWLAVSLAAYLVLAMAASSAQAFAPFPVARGPSEHRRITDAALACGGGPASACWSRSALDRLEVSLKRPDITAITFRNAAHCDGGDLAPDGGPPRGLGPAALSACRDWIRENLALARAAADGLVDAQGKPTRGSGDCAWRVLKPRTPLCEVDFHLGRALHAAQDFYSHTNWVDRLPPGSTVSLHNPPGLEGAGPIPWLAANNTDAPPPGLMSGCFVFFPESAYCRGRTRHADLNKDHRQDPTSTELDPPRGGVEGNFARAFEAAAGETDRIWRDLQSGLIADYGPVRGQAMACILQGLPPSMCDRKA</sequence>